<evidence type="ECO:0000313" key="1">
    <source>
        <dbReference type="EMBL" id="KAK6632342.1"/>
    </source>
</evidence>
<organism evidence="1 2">
    <name type="scientific">Polyplax serrata</name>
    <name type="common">Common mouse louse</name>
    <dbReference type="NCBI Taxonomy" id="468196"/>
    <lineage>
        <taxon>Eukaryota</taxon>
        <taxon>Metazoa</taxon>
        <taxon>Ecdysozoa</taxon>
        <taxon>Arthropoda</taxon>
        <taxon>Hexapoda</taxon>
        <taxon>Insecta</taxon>
        <taxon>Pterygota</taxon>
        <taxon>Neoptera</taxon>
        <taxon>Paraneoptera</taxon>
        <taxon>Psocodea</taxon>
        <taxon>Troctomorpha</taxon>
        <taxon>Phthiraptera</taxon>
        <taxon>Anoplura</taxon>
        <taxon>Polyplacidae</taxon>
        <taxon>Polyplax</taxon>
    </lineage>
</organism>
<protein>
    <recommendedName>
        <fullName evidence="3">NADH dehydrogenase (Ubiquinone) complex I, assembly factor 6</fullName>
    </recommendedName>
</protein>
<dbReference type="Pfam" id="PF00494">
    <property type="entry name" value="SQS_PSY"/>
    <property type="match status" value="1"/>
</dbReference>
<accession>A0ABR1B196</accession>
<reference evidence="1 2" key="1">
    <citation type="submission" date="2023-09" db="EMBL/GenBank/DDBJ databases">
        <title>Genomes of two closely related lineages of the louse Polyplax serrata with different host specificities.</title>
        <authorList>
            <person name="Martinu J."/>
            <person name="Tarabai H."/>
            <person name="Stefka J."/>
            <person name="Hypsa V."/>
        </authorList>
    </citation>
    <scope>NUCLEOTIDE SEQUENCE [LARGE SCALE GENOMIC DNA]</scope>
    <source>
        <strain evidence="1">98ZLc_SE</strain>
    </source>
</reference>
<gene>
    <name evidence="1" type="ORF">RUM44_007383</name>
</gene>
<evidence type="ECO:0000313" key="2">
    <source>
        <dbReference type="Proteomes" id="UP001359485"/>
    </source>
</evidence>
<dbReference type="Gene3D" id="1.10.600.10">
    <property type="entry name" value="Farnesyl Diphosphate Synthase"/>
    <property type="match status" value="1"/>
</dbReference>
<dbReference type="InterPro" id="IPR008949">
    <property type="entry name" value="Isoprenoid_synthase_dom_sf"/>
</dbReference>
<dbReference type="SUPFAM" id="SSF48576">
    <property type="entry name" value="Terpenoid synthases"/>
    <property type="match status" value="1"/>
</dbReference>
<keyword evidence="2" id="KW-1185">Reference proteome</keyword>
<sequence>MIPYRIPSKLGELTHVLNNCVRFQSSSSGDTPSLNYCIDLVRKLDHENYLCTLLLPDPVRITAFAIRAFNIELSRIQDQTTQRETGLLKGKFWEECIDQVYRETPPKHPVLDQIYKAIQRHKLSKFHFKKLLTSRLDQLNVSTFKDMDDMESYADKTCTPILMLLLEALNIRNIDCDHVASHIGKAQGLCNLIRSLPYNLKEKLVLLPRTALMKHNISEESLIRNTVDPDTLSHIIFEVATKANSHIKMASSLKDKIPRECYPLFLPAVPVRLFLKKLEKTNFHIYDHGLYGKNGFLPFTIYWHNLTKSY</sequence>
<evidence type="ECO:0008006" key="3">
    <source>
        <dbReference type="Google" id="ProtNLM"/>
    </source>
</evidence>
<dbReference type="InterPro" id="IPR002060">
    <property type="entry name" value="Squ/phyt_synthse"/>
</dbReference>
<dbReference type="Proteomes" id="UP001359485">
    <property type="component" value="Unassembled WGS sequence"/>
</dbReference>
<name>A0ABR1B196_POLSC</name>
<dbReference type="EMBL" id="JAWJWF010000005">
    <property type="protein sequence ID" value="KAK6632342.1"/>
    <property type="molecule type" value="Genomic_DNA"/>
</dbReference>
<comment type="caution">
    <text evidence="1">The sequence shown here is derived from an EMBL/GenBank/DDBJ whole genome shotgun (WGS) entry which is preliminary data.</text>
</comment>
<proteinExistence type="predicted"/>